<comment type="similarity">
    <text evidence="2">Belongs to the TsaE family.</text>
</comment>
<keyword evidence="7" id="KW-0547">Nucleotide-binding</keyword>
<dbReference type="InterPro" id="IPR027417">
    <property type="entry name" value="P-loop_NTPase"/>
</dbReference>
<evidence type="ECO:0000256" key="9">
    <source>
        <dbReference type="ARBA" id="ARBA00022842"/>
    </source>
</evidence>
<name>A0ABW2ZB71_9FLAO</name>
<keyword evidence="12" id="KW-1185">Reference proteome</keyword>
<sequence length="138" mass="15950">MKKNYALNQLSEIAKDVINTSKHKVLLFYGEMGVGKTTLIKEIVKQLHVIDNVSSPTFSLVNEYLSKDGDKVYHFDFYRINNEEEALDMGVEEYFYSNCWCLVEWPNKIENLLPLNAVAITITANDNQLRTIELKNNE</sequence>
<keyword evidence="9" id="KW-0460">Magnesium</keyword>
<proteinExistence type="inferred from homology"/>
<evidence type="ECO:0000313" key="12">
    <source>
        <dbReference type="Proteomes" id="UP001597032"/>
    </source>
</evidence>
<dbReference type="RefSeq" id="WP_298262490.1">
    <property type="nucleotide sequence ID" value="NZ_JBHTIC010000008.1"/>
</dbReference>
<protein>
    <recommendedName>
        <fullName evidence="3">tRNA threonylcarbamoyladenosine biosynthesis protein TsaE</fullName>
    </recommendedName>
    <alternativeName>
        <fullName evidence="10">t(6)A37 threonylcarbamoyladenosine biosynthesis protein TsaE</fullName>
    </alternativeName>
</protein>
<evidence type="ECO:0000256" key="4">
    <source>
        <dbReference type="ARBA" id="ARBA00022490"/>
    </source>
</evidence>
<dbReference type="Gene3D" id="3.40.50.300">
    <property type="entry name" value="P-loop containing nucleotide triphosphate hydrolases"/>
    <property type="match status" value="1"/>
</dbReference>
<evidence type="ECO:0000256" key="8">
    <source>
        <dbReference type="ARBA" id="ARBA00022840"/>
    </source>
</evidence>
<comment type="caution">
    <text evidence="11">The sequence shown here is derived from an EMBL/GenBank/DDBJ whole genome shotgun (WGS) entry which is preliminary data.</text>
</comment>
<dbReference type="SUPFAM" id="SSF52540">
    <property type="entry name" value="P-loop containing nucleoside triphosphate hydrolases"/>
    <property type="match status" value="1"/>
</dbReference>
<evidence type="ECO:0000256" key="3">
    <source>
        <dbReference type="ARBA" id="ARBA00019010"/>
    </source>
</evidence>
<gene>
    <name evidence="11" type="primary">tsaE</name>
    <name evidence="11" type="ORF">ACFQZW_08725</name>
</gene>
<evidence type="ECO:0000256" key="2">
    <source>
        <dbReference type="ARBA" id="ARBA00007599"/>
    </source>
</evidence>
<keyword evidence="5" id="KW-0819">tRNA processing</keyword>
<dbReference type="Proteomes" id="UP001597032">
    <property type="component" value="Unassembled WGS sequence"/>
</dbReference>
<evidence type="ECO:0000256" key="6">
    <source>
        <dbReference type="ARBA" id="ARBA00022723"/>
    </source>
</evidence>
<evidence type="ECO:0000256" key="7">
    <source>
        <dbReference type="ARBA" id="ARBA00022741"/>
    </source>
</evidence>
<evidence type="ECO:0000313" key="11">
    <source>
        <dbReference type="EMBL" id="MFD0762164.1"/>
    </source>
</evidence>
<dbReference type="NCBIfam" id="TIGR00150">
    <property type="entry name" value="T6A_YjeE"/>
    <property type="match status" value="1"/>
</dbReference>
<dbReference type="InterPro" id="IPR003442">
    <property type="entry name" value="T6A_TsaE"/>
</dbReference>
<keyword evidence="8" id="KW-0067">ATP-binding</keyword>
<keyword evidence="6" id="KW-0479">Metal-binding</keyword>
<dbReference type="PANTHER" id="PTHR33540">
    <property type="entry name" value="TRNA THREONYLCARBAMOYLADENOSINE BIOSYNTHESIS PROTEIN TSAE"/>
    <property type="match status" value="1"/>
</dbReference>
<comment type="subcellular location">
    <subcellularLocation>
        <location evidence="1">Cytoplasm</location>
    </subcellularLocation>
</comment>
<reference evidence="12" key="1">
    <citation type="journal article" date="2019" name="Int. J. Syst. Evol. Microbiol.">
        <title>The Global Catalogue of Microorganisms (GCM) 10K type strain sequencing project: providing services to taxonomists for standard genome sequencing and annotation.</title>
        <authorList>
            <consortium name="The Broad Institute Genomics Platform"/>
            <consortium name="The Broad Institute Genome Sequencing Center for Infectious Disease"/>
            <person name="Wu L."/>
            <person name="Ma J."/>
        </authorList>
    </citation>
    <scope>NUCLEOTIDE SEQUENCE [LARGE SCALE GENOMIC DNA]</scope>
    <source>
        <strain evidence="12">CCUG 60022</strain>
    </source>
</reference>
<dbReference type="Pfam" id="PF02367">
    <property type="entry name" value="TsaE"/>
    <property type="match status" value="1"/>
</dbReference>
<organism evidence="11 12">
    <name type="scientific">Lutibacter aestuarii</name>
    <dbReference type="NCBI Taxonomy" id="861111"/>
    <lineage>
        <taxon>Bacteria</taxon>
        <taxon>Pseudomonadati</taxon>
        <taxon>Bacteroidota</taxon>
        <taxon>Flavobacteriia</taxon>
        <taxon>Flavobacteriales</taxon>
        <taxon>Flavobacteriaceae</taxon>
        <taxon>Lutibacter</taxon>
    </lineage>
</organism>
<evidence type="ECO:0000256" key="10">
    <source>
        <dbReference type="ARBA" id="ARBA00032441"/>
    </source>
</evidence>
<keyword evidence="4" id="KW-0963">Cytoplasm</keyword>
<evidence type="ECO:0000256" key="5">
    <source>
        <dbReference type="ARBA" id="ARBA00022694"/>
    </source>
</evidence>
<accession>A0ABW2ZB71</accession>
<dbReference type="PANTHER" id="PTHR33540:SF2">
    <property type="entry name" value="TRNA THREONYLCARBAMOYLADENOSINE BIOSYNTHESIS PROTEIN TSAE"/>
    <property type="match status" value="1"/>
</dbReference>
<dbReference type="EMBL" id="JBHTIC010000008">
    <property type="protein sequence ID" value="MFD0762164.1"/>
    <property type="molecule type" value="Genomic_DNA"/>
</dbReference>
<evidence type="ECO:0000256" key="1">
    <source>
        <dbReference type="ARBA" id="ARBA00004496"/>
    </source>
</evidence>